<dbReference type="Proteomes" id="UP000829354">
    <property type="component" value="Chromosome V"/>
</dbReference>
<dbReference type="PANTHER" id="PTHR46771:SF7">
    <property type="entry name" value="BACULOVIRAL IAP REPEAT-CONTAINING PROTEIN BIR-2"/>
    <property type="match status" value="1"/>
</dbReference>
<reference evidence="3 5" key="1">
    <citation type="submission" date="2022-02" db="EMBL/GenBank/DDBJ databases">
        <title>Chromosome-level reference genomes for two strains of Caenorhabditis briggsae: an improved platform for comparative genomics.</title>
        <authorList>
            <person name="Stevens L."/>
            <person name="Andersen E.C."/>
        </authorList>
    </citation>
    <scope>NUCLEOTIDE SEQUENCE [LARGE SCALE GENOMIC DNA]</scope>
    <source>
        <strain evidence="3">QX1410_ONT</strain>
        <tissue evidence="3">Whole-organism</tissue>
    </source>
</reference>
<evidence type="ECO:0000313" key="4">
    <source>
        <dbReference type="EMBL" id="UMM31484.1"/>
    </source>
</evidence>
<dbReference type="Pfam" id="PF00653">
    <property type="entry name" value="BIR"/>
    <property type="match status" value="2"/>
</dbReference>
<organism evidence="3 5">
    <name type="scientific">Caenorhabditis briggsae</name>
    <dbReference type="NCBI Taxonomy" id="6238"/>
    <lineage>
        <taxon>Eukaryota</taxon>
        <taxon>Metazoa</taxon>
        <taxon>Ecdysozoa</taxon>
        <taxon>Nematoda</taxon>
        <taxon>Chromadorea</taxon>
        <taxon>Rhabditida</taxon>
        <taxon>Rhabditina</taxon>
        <taxon>Rhabditomorpha</taxon>
        <taxon>Rhabditoidea</taxon>
        <taxon>Rhabditidae</taxon>
        <taxon>Peloderinae</taxon>
        <taxon>Caenorhabditis</taxon>
    </lineage>
</organism>
<dbReference type="OMA" id="KAGWCSA"/>
<sequence length="306" mass="35007">MSLQESAQNLIKELNESAPYLSYAARFASFKGFRYDKKHIAACSSDALSHAGFYSTATKKNPTSAKCPFCTLELTFAENDDPWELHKAARPNCDYVMIGRPDDTTLSLRTIVALALRCATVAEYEKMFKMFKVFEEYNPRIHSTAIRAQATAEAIGFRDSTMLLIADHRFKTFDYTVRGFRKPTPSILKRLAKAGWCSAATNCSHLSVKCPFCFSAVTFSETDDFWEEHKRIAPDCDFVKLDKPKEADWTDDEGLMLAVRISIMNKYETKQKILDQLEDDEEVEKLTEQLSRMMAKPRFLRRRCSV</sequence>
<name>A0AAE9CWS4_CAEBR</name>
<dbReference type="AlphaFoldDB" id="A0AAE9CWS4"/>
<evidence type="ECO:0000313" key="3">
    <source>
        <dbReference type="EMBL" id="ULT85726.1"/>
    </source>
</evidence>
<dbReference type="InterPro" id="IPR001370">
    <property type="entry name" value="BIR_rpt"/>
</dbReference>
<evidence type="ECO:0000256" key="1">
    <source>
        <dbReference type="ARBA" id="ARBA00022723"/>
    </source>
</evidence>
<dbReference type="Gene3D" id="1.10.1170.10">
    <property type="entry name" value="Inhibitor Of Apoptosis Protein (2mihbC-IAP-1), Chain A"/>
    <property type="match status" value="2"/>
</dbReference>
<reference evidence="4 6" key="2">
    <citation type="submission" date="2022-04" db="EMBL/GenBank/DDBJ databases">
        <title>Chromosome-level reference genomes for two strains of Caenorhabditis briggsae: an improved platform for comparative genomics.</title>
        <authorList>
            <person name="Stevens L."/>
            <person name="Andersen E."/>
        </authorList>
    </citation>
    <scope>NUCLEOTIDE SEQUENCE [LARGE SCALE GENOMIC DNA]</scope>
    <source>
        <strain evidence="4">VX34</strain>
        <tissue evidence="4">Whole-organism</tissue>
    </source>
</reference>
<dbReference type="PANTHER" id="PTHR46771">
    <property type="entry name" value="DETERIN"/>
    <property type="match status" value="1"/>
</dbReference>
<dbReference type="EMBL" id="CP092624">
    <property type="protein sequence ID" value="UMM31484.1"/>
    <property type="molecule type" value="Genomic_DNA"/>
</dbReference>
<dbReference type="SMART" id="SM00238">
    <property type="entry name" value="BIR"/>
    <property type="match status" value="2"/>
</dbReference>
<proteinExistence type="predicted"/>
<dbReference type="InterPro" id="IPR051190">
    <property type="entry name" value="Baculoviral_IAP"/>
</dbReference>
<keyword evidence="6" id="KW-1185">Reference proteome</keyword>
<dbReference type="Proteomes" id="UP000827892">
    <property type="component" value="Chromosome V"/>
</dbReference>
<dbReference type="EMBL" id="CP090895">
    <property type="protein sequence ID" value="ULT85726.1"/>
    <property type="molecule type" value="Genomic_DNA"/>
</dbReference>
<keyword evidence="2" id="KW-0862">Zinc</keyword>
<protein>
    <recommendedName>
        <fullName evidence="7">Protein CBR-BIR-1</fullName>
    </recommendedName>
</protein>
<gene>
    <name evidence="3" type="ORF">L3Y34_005846</name>
    <name evidence="4" type="ORF">L5515_005668</name>
</gene>
<evidence type="ECO:0000256" key="2">
    <source>
        <dbReference type="ARBA" id="ARBA00022833"/>
    </source>
</evidence>
<accession>A0AAE9CWS4</accession>
<dbReference type="KEGG" id="cbr:CBG_11537"/>
<evidence type="ECO:0000313" key="5">
    <source>
        <dbReference type="Proteomes" id="UP000827892"/>
    </source>
</evidence>
<dbReference type="SUPFAM" id="SSF57924">
    <property type="entry name" value="Inhibitor of apoptosis (IAP) repeat"/>
    <property type="match status" value="2"/>
</dbReference>
<evidence type="ECO:0008006" key="7">
    <source>
        <dbReference type="Google" id="ProtNLM"/>
    </source>
</evidence>
<dbReference type="PROSITE" id="PS50143">
    <property type="entry name" value="BIR_REPEAT_2"/>
    <property type="match status" value="2"/>
</dbReference>
<dbReference type="GO" id="GO:0046872">
    <property type="term" value="F:metal ion binding"/>
    <property type="evidence" value="ECO:0007669"/>
    <property type="project" value="UniProtKB-KW"/>
</dbReference>
<evidence type="ECO:0000313" key="6">
    <source>
        <dbReference type="Proteomes" id="UP000829354"/>
    </source>
</evidence>
<keyword evidence="1" id="KW-0479">Metal-binding</keyword>